<keyword evidence="5" id="KW-1185">Reference proteome</keyword>
<evidence type="ECO:0000313" key="5">
    <source>
        <dbReference type="Proteomes" id="UP000053317"/>
    </source>
</evidence>
<keyword evidence="1" id="KW-0472">Membrane</keyword>
<name>A0A0G2ED77_PHACM</name>
<evidence type="ECO:0000256" key="1">
    <source>
        <dbReference type="SAM" id="Phobius"/>
    </source>
</evidence>
<evidence type="ECO:0000259" key="2">
    <source>
        <dbReference type="Pfam" id="PF06985"/>
    </source>
</evidence>
<dbReference type="PANTHER" id="PTHR10622">
    <property type="entry name" value="HET DOMAIN-CONTAINING PROTEIN"/>
    <property type="match status" value="1"/>
</dbReference>
<evidence type="ECO:0000313" key="4">
    <source>
        <dbReference type="EMBL" id="KKY20837.1"/>
    </source>
</evidence>
<comment type="caution">
    <text evidence="4">The sequence shown here is derived from an EMBL/GenBank/DDBJ whole genome shotgun (WGS) entry which is preliminary data.</text>
</comment>
<accession>A0A0G2ED77</accession>
<dbReference type="InterPro" id="IPR058525">
    <property type="entry name" value="DUF8212"/>
</dbReference>
<gene>
    <name evidence="4" type="ORF">UCRPC4_g04110</name>
</gene>
<dbReference type="EMBL" id="LCWF01000093">
    <property type="protein sequence ID" value="KKY20837.1"/>
    <property type="molecule type" value="Genomic_DNA"/>
</dbReference>
<feature type="domain" description="DUF8212" evidence="3">
    <location>
        <begin position="250"/>
        <end position="287"/>
    </location>
</feature>
<dbReference type="OrthoDB" id="674604at2759"/>
<feature type="transmembrane region" description="Helical" evidence="1">
    <location>
        <begin position="342"/>
        <end position="362"/>
    </location>
</feature>
<keyword evidence="1" id="KW-0812">Transmembrane</keyword>
<dbReference type="InterPro" id="IPR010730">
    <property type="entry name" value="HET"/>
</dbReference>
<protein>
    <submittedName>
        <fullName evidence="4">Putative het domain-containing protein</fullName>
    </submittedName>
</protein>
<dbReference type="Pfam" id="PF06985">
    <property type="entry name" value="HET"/>
    <property type="match status" value="1"/>
</dbReference>
<sequence length="447" mass="51105">MMAPKTDWGPTCSIFSFDSAITMRLLNVETYELKDIRQNVKYAILSHRWYEQEITFEDLNAAQLKDVREQSPQLEKIRGACSQAKKDKLDWIWIDSCCINKDSSQELTRSINSMFQWYQKATVCYTYLTDVELTPGTHLFEQQDTKGRKYSEWFERGWTLQELLAPRHMVFFDKNWELIGTRAELANDVSRITGIDAQYLVGGETFRNASIATRLSWQAGRRTTEIEDIAYSLVGILGVQLVPTYGEGEQAFQRLQGEILKTLPDESIFAWTAPAGKLPSHSRTWASDQWGLLAPSPDCFKNSRDVTINGPSKWRPPGGIATTAEGVKFPMPKKDLQTTPTWINYVAVFTPPFLGPILWLAVSRYLHSHRKDFPLTLNCWRKNELGKLKPVQVFVSRDTKGDQLWRRCRCAELGSTDKIPSSKPSNGQQGYSDIMVLQPTGVRWPNE</sequence>
<proteinExistence type="predicted"/>
<reference evidence="4 5" key="1">
    <citation type="submission" date="2015-05" db="EMBL/GenBank/DDBJ databases">
        <title>Distinctive expansion of gene families associated with plant cell wall degradation and secondary metabolism in the genomes of grapevine trunk pathogens.</title>
        <authorList>
            <person name="Lawrence D.P."/>
            <person name="Travadon R."/>
            <person name="Rolshausen P.E."/>
            <person name="Baumgartner K."/>
        </authorList>
    </citation>
    <scope>NUCLEOTIDE SEQUENCE [LARGE SCALE GENOMIC DNA]</scope>
    <source>
        <strain evidence="4">UCRPC4</strain>
    </source>
</reference>
<evidence type="ECO:0000259" key="3">
    <source>
        <dbReference type="Pfam" id="PF26640"/>
    </source>
</evidence>
<dbReference type="Pfam" id="PF26640">
    <property type="entry name" value="DUF8212"/>
    <property type="match status" value="1"/>
</dbReference>
<reference evidence="4 5" key="2">
    <citation type="submission" date="2015-05" db="EMBL/GenBank/DDBJ databases">
        <authorList>
            <person name="Morales-Cruz A."/>
            <person name="Amrine K.C."/>
            <person name="Cantu D."/>
        </authorList>
    </citation>
    <scope>NUCLEOTIDE SEQUENCE [LARGE SCALE GENOMIC DNA]</scope>
    <source>
        <strain evidence="4">UCRPC4</strain>
    </source>
</reference>
<dbReference type="PANTHER" id="PTHR10622:SF10">
    <property type="entry name" value="HET DOMAIN-CONTAINING PROTEIN"/>
    <property type="match status" value="1"/>
</dbReference>
<dbReference type="AlphaFoldDB" id="A0A0G2ED77"/>
<keyword evidence="1" id="KW-1133">Transmembrane helix</keyword>
<dbReference type="Proteomes" id="UP000053317">
    <property type="component" value="Unassembled WGS sequence"/>
</dbReference>
<feature type="domain" description="Heterokaryon incompatibility" evidence="2">
    <location>
        <begin position="42"/>
        <end position="131"/>
    </location>
</feature>
<organism evidence="4 5">
    <name type="scientific">Phaeomoniella chlamydospora</name>
    <name type="common">Phaeoacremonium chlamydosporum</name>
    <dbReference type="NCBI Taxonomy" id="158046"/>
    <lineage>
        <taxon>Eukaryota</taxon>
        <taxon>Fungi</taxon>
        <taxon>Dikarya</taxon>
        <taxon>Ascomycota</taxon>
        <taxon>Pezizomycotina</taxon>
        <taxon>Eurotiomycetes</taxon>
        <taxon>Chaetothyriomycetidae</taxon>
        <taxon>Phaeomoniellales</taxon>
        <taxon>Phaeomoniellaceae</taxon>
        <taxon>Phaeomoniella</taxon>
    </lineage>
</organism>